<dbReference type="PANTHER" id="PTHR11078">
    <property type="entry name" value="N UTILIZATION SUBSTANCE PROTEIN B-RELATED"/>
    <property type="match status" value="1"/>
</dbReference>
<dbReference type="Pfam" id="PF01029">
    <property type="entry name" value="NusB"/>
    <property type="match status" value="1"/>
</dbReference>
<protein>
    <recommendedName>
        <fullName evidence="6">Transcription antitermination protein NusB</fullName>
    </recommendedName>
    <alternativeName>
        <fullName evidence="6">Antitermination factor NusB</fullName>
    </alternativeName>
</protein>
<dbReference type="SUPFAM" id="SSF48013">
    <property type="entry name" value="NusB-like"/>
    <property type="match status" value="1"/>
</dbReference>
<evidence type="ECO:0000259" key="7">
    <source>
        <dbReference type="Pfam" id="PF01029"/>
    </source>
</evidence>
<name>A0ABT2WJA3_9BACI</name>
<dbReference type="CDD" id="cd00619">
    <property type="entry name" value="Terminator_NusB"/>
    <property type="match status" value="1"/>
</dbReference>
<sequence length="131" mass="14973">MSRKAAREKALQALFQVDVGKNNPDTVLENLVEEGFSEEVFLHHLFFNTINNLEEIDRIISEHLEKWTLERLANVDRNVLRLAVSEMKYTDDVPSAVTINEAVELGKRFGDEKSGSFINGVLSKIKDELKR</sequence>
<evidence type="ECO:0000256" key="6">
    <source>
        <dbReference type="HAMAP-Rule" id="MF_00073"/>
    </source>
</evidence>
<accession>A0ABT2WJA3</accession>
<dbReference type="Gene3D" id="1.10.940.10">
    <property type="entry name" value="NusB-like"/>
    <property type="match status" value="1"/>
</dbReference>
<gene>
    <name evidence="6 8" type="primary">nusB</name>
    <name evidence="8" type="ORF">OEV82_06455</name>
</gene>
<organism evidence="8 9">
    <name type="scientific">Pallidibacillus thermolactis</name>
    <dbReference type="NCBI Taxonomy" id="251051"/>
    <lineage>
        <taxon>Bacteria</taxon>
        <taxon>Bacillati</taxon>
        <taxon>Bacillota</taxon>
        <taxon>Bacilli</taxon>
        <taxon>Bacillales</taxon>
        <taxon>Bacillaceae</taxon>
        <taxon>Pallidibacillus</taxon>
    </lineage>
</organism>
<comment type="function">
    <text evidence="6">Involved in transcription antitermination. Required for transcription of ribosomal RNA (rRNA) genes. Binds specifically to the boxA antiterminator sequence of the ribosomal RNA (rrn) operons.</text>
</comment>
<keyword evidence="2 6" id="KW-0889">Transcription antitermination</keyword>
<dbReference type="NCBIfam" id="TIGR01951">
    <property type="entry name" value="nusB"/>
    <property type="match status" value="1"/>
</dbReference>
<dbReference type="HAMAP" id="MF_00073">
    <property type="entry name" value="NusB"/>
    <property type="match status" value="1"/>
</dbReference>
<evidence type="ECO:0000256" key="1">
    <source>
        <dbReference type="ARBA" id="ARBA00005952"/>
    </source>
</evidence>
<evidence type="ECO:0000256" key="5">
    <source>
        <dbReference type="ARBA" id="ARBA00023163"/>
    </source>
</evidence>
<dbReference type="RefSeq" id="WP_173658303.1">
    <property type="nucleotide sequence ID" value="NZ_JAOUSE010000013.1"/>
</dbReference>
<keyword evidence="9" id="KW-1185">Reference proteome</keyword>
<dbReference type="PANTHER" id="PTHR11078:SF3">
    <property type="entry name" value="ANTITERMINATION NUSB DOMAIN-CONTAINING PROTEIN"/>
    <property type="match status" value="1"/>
</dbReference>
<reference evidence="8 9" key="1">
    <citation type="submission" date="2022-10" db="EMBL/GenBank/DDBJ databases">
        <title>Description of Fervidibacillus gen. nov. in the family Fervidibacillaceae fam. nov. with two species, Fervidibacillus albus sp. nov., and Fervidibacillus halotolerans sp. nov., isolated from tidal flat sediments.</title>
        <authorList>
            <person name="Kwon K.K."/>
            <person name="Yang S.-H."/>
        </authorList>
    </citation>
    <scope>NUCLEOTIDE SEQUENCE [LARGE SCALE GENOMIC DNA]</scope>
    <source>
        <strain evidence="8 9">DSM 23332</strain>
    </source>
</reference>
<dbReference type="Proteomes" id="UP001208656">
    <property type="component" value="Unassembled WGS sequence"/>
</dbReference>
<keyword evidence="4 6" id="KW-0805">Transcription regulation</keyword>
<keyword evidence="3 6" id="KW-0694">RNA-binding</keyword>
<evidence type="ECO:0000256" key="4">
    <source>
        <dbReference type="ARBA" id="ARBA00023015"/>
    </source>
</evidence>
<dbReference type="InterPro" id="IPR035926">
    <property type="entry name" value="NusB-like_sf"/>
</dbReference>
<keyword evidence="5 6" id="KW-0804">Transcription</keyword>
<feature type="domain" description="NusB/RsmB/TIM44" evidence="7">
    <location>
        <begin position="5"/>
        <end position="126"/>
    </location>
</feature>
<proteinExistence type="inferred from homology"/>
<evidence type="ECO:0000256" key="2">
    <source>
        <dbReference type="ARBA" id="ARBA00022814"/>
    </source>
</evidence>
<evidence type="ECO:0000313" key="8">
    <source>
        <dbReference type="EMBL" id="MCU9594092.1"/>
    </source>
</evidence>
<comment type="caution">
    <text evidence="8">The sequence shown here is derived from an EMBL/GenBank/DDBJ whole genome shotgun (WGS) entry which is preliminary data.</text>
</comment>
<evidence type="ECO:0000313" key="9">
    <source>
        <dbReference type="Proteomes" id="UP001208656"/>
    </source>
</evidence>
<dbReference type="InterPro" id="IPR006027">
    <property type="entry name" value="NusB_RsmB_TIM44"/>
</dbReference>
<dbReference type="InterPro" id="IPR011605">
    <property type="entry name" value="NusB_fam"/>
</dbReference>
<evidence type="ECO:0000256" key="3">
    <source>
        <dbReference type="ARBA" id="ARBA00022884"/>
    </source>
</evidence>
<dbReference type="EMBL" id="JAOUSE010000013">
    <property type="protein sequence ID" value="MCU9594092.1"/>
    <property type="molecule type" value="Genomic_DNA"/>
</dbReference>
<comment type="similarity">
    <text evidence="1 6">Belongs to the NusB family.</text>
</comment>